<evidence type="ECO:0000313" key="6">
    <source>
        <dbReference type="Proteomes" id="UP000327030"/>
    </source>
</evidence>
<gene>
    <name evidence="5" type="ORF">FXF36_05365</name>
</gene>
<keyword evidence="2 5" id="KW-0378">Hydrolase</keyword>
<dbReference type="GO" id="GO:0006508">
    <property type="term" value="P:proteolysis"/>
    <property type="evidence" value="ECO:0007669"/>
    <property type="project" value="InterPro"/>
</dbReference>
<protein>
    <submittedName>
        <fullName evidence="5">Alpha/beta hydrolase</fullName>
    </submittedName>
</protein>
<dbReference type="PRINTS" id="PR00793">
    <property type="entry name" value="PROAMNOPTASE"/>
</dbReference>
<accession>A0A5P6VNS1</accession>
<name>A0A5P6VNS1_PSEXY</name>
<dbReference type="SUPFAM" id="SSF53474">
    <property type="entry name" value="alpha/beta-Hydrolases"/>
    <property type="match status" value="1"/>
</dbReference>
<dbReference type="PANTHER" id="PTHR43798">
    <property type="entry name" value="MONOACYLGLYCEROL LIPASE"/>
    <property type="match status" value="1"/>
</dbReference>
<dbReference type="RefSeq" id="WP_151622816.1">
    <property type="nucleotide sequence ID" value="NZ_CP043028.1"/>
</dbReference>
<dbReference type="AlphaFoldDB" id="A0A5P6VNS1"/>
<dbReference type="InterPro" id="IPR029058">
    <property type="entry name" value="AB_hydrolase_fold"/>
</dbReference>
<dbReference type="Proteomes" id="UP000327030">
    <property type="component" value="Chromosome 1"/>
</dbReference>
<keyword evidence="3" id="KW-1133">Transmembrane helix</keyword>
<comment type="similarity">
    <text evidence="1">Belongs to the peptidase S33 family.</text>
</comment>
<evidence type="ECO:0000256" key="3">
    <source>
        <dbReference type="SAM" id="Phobius"/>
    </source>
</evidence>
<dbReference type="InterPro" id="IPR000073">
    <property type="entry name" value="AB_hydrolase_1"/>
</dbReference>
<feature type="domain" description="AB hydrolase-1" evidence="4">
    <location>
        <begin position="74"/>
        <end position="349"/>
    </location>
</feature>
<dbReference type="InterPro" id="IPR050266">
    <property type="entry name" value="AB_hydrolase_sf"/>
</dbReference>
<dbReference type="PANTHER" id="PTHR43798:SF33">
    <property type="entry name" value="HYDROLASE, PUTATIVE (AFU_ORTHOLOGUE AFUA_2G14860)-RELATED"/>
    <property type="match status" value="1"/>
</dbReference>
<organism evidence="5 6">
    <name type="scientific">Pseudobutyrivibrio xylanivorans</name>
    <dbReference type="NCBI Taxonomy" id="185007"/>
    <lineage>
        <taxon>Bacteria</taxon>
        <taxon>Bacillati</taxon>
        <taxon>Bacillota</taxon>
        <taxon>Clostridia</taxon>
        <taxon>Lachnospirales</taxon>
        <taxon>Lachnospiraceae</taxon>
        <taxon>Pseudobutyrivibrio</taxon>
    </lineage>
</organism>
<dbReference type="KEGG" id="pxv:FXF36_05365"/>
<dbReference type="Pfam" id="PF00561">
    <property type="entry name" value="Abhydrolase_1"/>
    <property type="match status" value="1"/>
</dbReference>
<dbReference type="OrthoDB" id="53505at2"/>
<feature type="transmembrane region" description="Helical" evidence="3">
    <location>
        <begin position="12"/>
        <end position="33"/>
    </location>
</feature>
<dbReference type="GO" id="GO:0004177">
    <property type="term" value="F:aminopeptidase activity"/>
    <property type="evidence" value="ECO:0007669"/>
    <property type="project" value="UniProtKB-EC"/>
</dbReference>
<keyword evidence="3" id="KW-0812">Transmembrane</keyword>
<dbReference type="InterPro" id="IPR002410">
    <property type="entry name" value="Peptidase_S33"/>
</dbReference>
<dbReference type="EMBL" id="CP043028">
    <property type="protein sequence ID" value="QFJ54323.1"/>
    <property type="molecule type" value="Genomic_DNA"/>
</dbReference>
<evidence type="ECO:0000259" key="4">
    <source>
        <dbReference type="Pfam" id="PF00561"/>
    </source>
</evidence>
<evidence type="ECO:0000313" key="5">
    <source>
        <dbReference type="EMBL" id="QFJ54323.1"/>
    </source>
</evidence>
<evidence type="ECO:0000256" key="2">
    <source>
        <dbReference type="ARBA" id="ARBA00022801"/>
    </source>
</evidence>
<evidence type="ECO:0000256" key="1">
    <source>
        <dbReference type="ARBA" id="ARBA00010088"/>
    </source>
</evidence>
<dbReference type="Gene3D" id="3.40.50.1820">
    <property type="entry name" value="alpha/beta hydrolase"/>
    <property type="match status" value="1"/>
</dbReference>
<keyword evidence="3" id="KW-0472">Membrane</keyword>
<sequence>MKTKRNISLKIAKVIGIIIAVLIFLCLLATVGFRGLNYIHHKILYKNGVNETTYIDINGQEQYVMMMGQDATNPVIIYLHGGPAGPDTFMTYCFSDYLTDEYTFIGWDQRGCGRTYYKNIKEDPNNETVSFDQALDDLDELVNYACDRFGQDKVIIMGHSYGTTLGSTYVKQHPEKVQAYIGIGQLVSLEDADIYSYHDAVAKAQLAGDDTTDMDNAFQNFCDNPGIPTLITLRGYTSKYHPVENESGQVGLAWFSPYTNIDDLKWFSKQLGDVDRFVELNKPLYDTLMTFSVYDDSLDYEVPVCFVSGADDWVCPTDKTAEYYEAITAPQKKMYVIDKCGHDVHFANPEEFDEDVKAFLDSIEE</sequence>
<proteinExistence type="inferred from homology"/>
<dbReference type="GO" id="GO:0016020">
    <property type="term" value="C:membrane"/>
    <property type="evidence" value="ECO:0007669"/>
    <property type="project" value="TreeGrafter"/>
</dbReference>
<reference evidence="6" key="1">
    <citation type="submission" date="2019-08" db="EMBL/GenBank/DDBJ databases">
        <title>Complete Genome Sequence of the Polysaccharide-Degrading Rumen Bacterium Pseudobutyrivibrio xylanivorans MA3014.</title>
        <authorList>
            <person name="Palevich N."/>
            <person name="Maclean P.H."/>
            <person name="Kelly W.J."/>
            <person name="Leahy S.C."/>
            <person name="Rakonjac J."/>
            <person name="Attwood G.T."/>
        </authorList>
    </citation>
    <scope>NUCLEOTIDE SEQUENCE [LARGE SCALE GENOMIC DNA]</scope>
    <source>
        <strain evidence="6">MA3014</strain>
    </source>
</reference>